<gene>
    <name evidence="1" type="ORF">V1264_015634</name>
</gene>
<dbReference type="AlphaFoldDB" id="A0AAN9GGP4"/>
<comment type="caution">
    <text evidence="1">The sequence shown here is derived from an EMBL/GenBank/DDBJ whole genome shotgun (WGS) entry which is preliminary data.</text>
</comment>
<dbReference type="Proteomes" id="UP001374579">
    <property type="component" value="Unassembled WGS sequence"/>
</dbReference>
<evidence type="ECO:0000313" key="1">
    <source>
        <dbReference type="EMBL" id="KAK7107777.1"/>
    </source>
</evidence>
<evidence type="ECO:0000313" key="2">
    <source>
        <dbReference type="Proteomes" id="UP001374579"/>
    </source>
</evidence>
<sequence length="103" mass="11842">MLQKRRSSTTGNFEVKQRRFFTLSGCLARKSEKLNLKSNGSHHSTFSFKRCFYKISENVILTWVISSAIEIQFFNNLSSSLAEESKVRPDLQGSQDMTCKPRT</sequence>
<reference evidence="1 2" key="1">
    <citation type="submission" date="2024-02" db="EMBL/GenBank/DDBJ databases">
        <title>Chromosome-scale genome assembly of the rough periwinkle Littorina saxatilis.</title>
        <authorList>
            <person name="De Jode A."/>
            <person name="Faria R."/>
            <person name="Formenti G."/>
            <person name="Sims Y."/>
            <person name="Smith T.P."/>
            <person name="Tracey A."/>
            <person name="Wood J.M.D."/>
            <person name="Zagrodzka Z.B."/>
            <person name="Johannesson K."/>
            <person name="Butlin R.K."/>
            <person name="Leder E.H."/>
        </authorList>
    </citation>
    <scope>NUCLEOTIDE SEQUENCE [LARGE SCALE GENOMIC DNA]</scope>
    <source>
        <strain evidence="1">Snail1</strain>
        <tissue evidence="1">Muscle</tissue>
    </source>
</reference>
<keyword evidence="2" id="KW-1185">Reference proteome</keyword>
<name>A0AAN9GGP4_9CAEN</name>
<accession>A0AAN9GGP4</accession>
<proteinExistence type="predicted"/>
<protein>
    <submittedName>
        <fullName evidence="1">Uncharacterized protein</fullName>
    </submittedName>
</protein>
<organism evidence="1 2">
    <name type="scientific">Littorina saxatilis</name>
    <dbReference type="NCBI Taxonomy" id="31220"/>
    <lineage>
        <taxon>Eukaryota</taxon>
        <taxon>Metazoa</taxon>
        <taxon>Spiralia</taxon>
        <taxon>Lophotrochozoa</taxon>
        <taxon>Mollusca</taxon>
        <taxon>Gastropoda</taxon>
        <taxon>Caenogastropoda</taxon>
        <taxon>Littorinimorpha</taxon>
        <taxon>Littorinoidea</taxon>
        <taxon>Littorinidae</taxon>
        <taxon>Littorina</taxon>
    </lineage>
</organism>
<dbReference type="EMBL" id="JBAMIC010000004">
    <property type="protein sequence ID" value="KAK7107777.1"/>
    <property type="molecule type" value="Genomic_DNA"/>
</dbReference>